<dbReference type="Proteomes" id="UP000076858">
    <property type="component" value="Unassembled WGS sequence"/>
</dbReference>
<evidence type="ECO:0000313" key="1">
    <source>
        <dbReference type="EMBL" id="KZS11287.1"/>
    </source>
</evidence>
<dbReference type="EMBL" id="LRGB01001581">
    <property type="protein sequence ID" value="KZS11287.1"/>
    <property type="molecule type" value="Genomic_DNA"/>
</dbReference>
<protein>
    <submittedName>
        <fullName evidence="1">Uncharacterized protein</fullName>
    </submittedName>
</protein>
<reference evidence="1 2" key="1">
    <citation type="submission" date="2016-03" db="EMBL/GenBank/DDBJ databases">
        <title>EvidentialGene: Evidence-directed Construction of Genes on Genomes.</title>
        <authorList>
            <person name="Gilbert D.G."/>
            <person name="Choi J.-H."/>
            <person name="Mockaitis K."/>
            <person name="Colbourne J."/>
            <person name="Pfrender M."/>
        </authorList>
    </citation>
    <scope>NUCLEOTIDE SEQUENCE [LARGE SCALE GENOMIC DNA]</scope>
    <source>
        <strain evidence="1 2">Xinb3</strain>
        <tissue evidence="1">Complete organism</tissue>
    </source>
</reference>
<keyword evidence="2" id="KW-1185">Reference proteome</keyword>
<dbReference type="AlphaFoldDB" id="A0A164UED7"/>
<accession>A0A164UED7</accession>
<evidence type="ECO:0000313" key="2">
    <source>
        <dbReference type="Proteomes" id="UP000076858"/>
    </source>
</evidence>
<proteinExistence type="predicted"/>
<gene>
    <name evidence="1" type="ORF">APZ42_024100</name>
</gene>
<organism evidence="1 2">
    <name type="scientific">Daphnia magna</name>
    <dbReference type="NCBI Taxonomy" id="35525"/>
    <lineage>
        <taxon>Eukaryota</taxon>
        <taxon>Metazoa</taxon>
        <taxon>Ecdysozoa</taxon>
        <taxon>Arthropoda</taxon>
        <taxon>Crustacea</taxon>
        <taxon>Branchiopoda</taxon>
        <taxon>Diplostraca</taxon>
        <taxon>Cladocera</taxon>
        <taxon>Anomopoda</taxon>
        <taxon>Daphniidae</taxon>
        <taxon>Daphnia</taxon>
    </lineage>
</organism>
<comment type="caution">
    <text evidence="1">The sequence shown here is derived from an EMBL/GenBank/DDBJ whole genome shotgun (WGS) entry which is preliminary data.</text>
</comment>
<sequence>MYYIKVYNSIIPLDHVTQISQSKHGASSTFLNLQCRLEQKYHHLGQEHRQCCERQPELGGLDGLLVLLTKLEDQDIV</sequence>
<name>A0A164UED7_9CRUS</name>